<gene>
    <name evidence="2" type="ORF">VW23_023805</name>
</gene>
<evidence type="ECO:0000313" key="3">
    <source>
        <dbReference type="Proteomes" id="UP000095463"/>
    </source>
</evidence>
<comment type="caution">
    <text evidence="2">The sequence shown here is derived from an EMBL/GenBank/DDBJ whole genome shotgun (WGS) entry which is preliminary data.</text>
</comment>
<accession>A0A1E5XMW7</accession>
<dbReference type="AlphaFoldDB" id="A0A1E5XMW7"/>
<organism evidence="2 3">
    <name type="scientific">Devosia insulae DS-56</name>
    <dbReference type="NCBI Taxonomy" id="1116389"/>
    <lineage>
        <taxon>Bacteria</taxon>
        <taxon>Pseudomonadati</taxon>
        <taxon>Pseudomonadota</taxon>
        <taxon>Alphaproteobacteria</taxon>
        <taxon>Hyphomicrobiales</taxon>
        <taxon>Devosiaceae</taxon>
        <taxon>Devosia</taxon>
    </lineage>
</organism>
<feature type="signal peptide" evidence="1">
    <location>
        <begin position="1"/>
        <end position="25"/>
    </location>
</feature>
<sequence length="177" mass="18480">MNVLRPRLRSVALAGLLAISPVALTPALAAKADVELLKSYVGDWRGKGALVGAESETVICKLVLSPGNADKVNYSGRCALAGTNLAVNGTLAYNDAARRFEAAMTSNVTFSGLAVGKKQGDGIVFNLRERNKDEEGNDLTVTAAIALKGAGKNIVVEFQVVFNATGDTLKASIPFSK</sequence>
<protein>
    <recommendedName>
        <fullName evidence="4">THAP4-like heme-binding beta-barrel domain-containing protein</fullName>
    </recommendedName>
</protein>
<feature type="chain" id="PRO_5009190306" description="THAP4-like heme-binding beta-barrel domain-containing protein" evidence="1">
    <location>
        <begin position="26"/>
        <end position="177"/>
    </location>
</feature>
<proteinExistence type="predicted"/>
<dbReference type="RefSeq" id="WP_069910855.1">
    <property type="nucleotide sequence ID" value="NZ_LAJE02000245.1"/>
</dbReference>
<keyword evidence="3" id="KW-1185">Reference proteome</keyword>
<name>A0A1E5XMW7_9HYPH</name>
<keyword evidence="1" id="KW-0732">Signal</keyword>
<evidence type="ECO:0000256" key="1">
    <source>
        <dbReference type="SAM" id="SignalP"/>
    </source>
</evidence>
<evidence type="ECO:0000313" key="2">
    <source>
        <dbReference type="EMBL" id="OEO29915.1"/>
    </source>
</evidence>
<evidence type="ECO:0008006" key="4">
    <source>
        <dbReference type="Google" id="ProtNLM"/>
    </source>
</evidence>
<reference evidence="2 3" key="1">
    <citation type="journal article" date="2015" name="Genome Announc.">
        <title>Genome Assemblies of Three Soil-Associated Devosia species: D. insulae, D. limi, and D. soli.</title>
        <authorList>
            <person name="Hassan Y.I."/>
            <person name="Lepp D."/>
            <person name="Zhou T."/>
        </authorList>
    </citation>
    <scope>NUCLEOTIDE SEQUENCE [LARGE SCALE GENOMIC DNA]</scope>
    <source>
        <strain evidence="2 3">DS-56</strain>
    </source>
</reference>
<dbReference type="Proteomes" id="UP000095463">
    <property type="component" value="Unassembled WGS sequence"/>
</dbReference>
<dbReference type="OrthoDB" id="7946953at2"/>
<dbReference type="EMBL" id="LAJE02000245">
    <property type="protein sequence ID" value="OEO29915.1"/>
    <property type="molecule type" value="Genomic_DNA"/>
</dbReference>